<reference evidence="1" key="1">
    <citation type="journal article" date="2022" name="bioRxiv">
        <title>Sequencing and chromosome-scale assembly of the giantPleurodeles waltlgenome.</title>
        <authorList>
            <person name="Brown T."/>
            <person name="Elewa A."/>
            <person name="Iarovenko S."/>
            <person name="Subramanian E."/>
            <person name="Araus A.J."/>
            <person name="Petzold A."/>
            <person name="Susuki M."/>
            <person name="Suzuki K.-i.T."/>
            <person name="Hayashi T."/>
            <person name="Toyoda A."/>
            <person name="Oliveira C."/>
            <person name="Osipova E."/>
            <person name="Leigh N.D."/>
            <person name="Simon A."/>
            <person name="Yun M.H."/>
        </authorList>
    </citation>
    <scope>NUCLEOTIDE SEQUENCE</scope>
    <source>
        <strain evidence="1">20211129_DDA</strain>
        <tissue evidence="1">Liver</tissue>
    </source>
</reference>
<dbReference type="AlphaFoldDB" id="A0AAV7LF49"/>
<dbReference type="Proteomes" id="UP001066276">
    <property type="component" value="Chromosome 11"/>
</dbReference>
<evidence type="ECO:0000313" key="2">
    <source>
        <dbReference type="Proteomes" id="UP001066276"/>
    </source>
</evidence>
<gene>
    <name evidence="1" type="ORF">NDU88_003360</name>
</gene>
<evidence type="ECO:0000313" key="1">
    <source>
        <dbReference type="EMBL" id="KAJ1090225.1"/>
    </source>
</evidence>
<protein>
    <submittedName>
        <fullName evidence="1">Uncharacterized protein</fullName>
    </submittedName>
</protein>
<comment type="caution">
    <text evidence="1">The sequence shown here is derived from an EMBL/GenBank/DDBJ whole genome shotgun (WGS) entry which is preliminary data.</text>
</comment>
<proteinExistence type="predicted"/>
<keyword evidence="2" id="KW-1185">Reference proteome</keyword>
<name>A0AAV7LF49_PLEWA</name>
<dbReference type="EMBL" id="JANPWB010000015">
    <property type="protein sequence ID" value="KAJ1090225.1"/>
    <property type="molecule type" value="Genomic_DNA"/>
</dbReference>
<sequence length="105" mass="10774">MKEGSGRLLVLAVCRLESRGRASLPGLAGRAWIGAWCSWASAVPADLIDGDRTGECRGGRPLFITSYLAPAIRAGDPGVAFPAHAIDASSPRSCGAYSAAGSSRT</sequence>
<accession>A0AAV7LF49</accession>
<organism evidence="1 2">
    <name type="scientific">Pleurodeles waltl</name>
    <name type="common">Iberian ribbed newt</name>
    <dbReference type="NCBI Taxonomy" id="8319"/>
    <lineage>
        <taxon>Eukaryota</taxon>
        <taxon>Metazoa</taxon>
        <taxon>Chordata</taxon>
        <taxon>Craniata</taxon>
        <taxon>Vertebrata</taxon>
        <taxon>Euteleostomi</taxon>
        <taxon>Amphibia</taxon>
        <taxon>Batrachia</taxon>
        <taxon>Caudata</taxon>
        <taxon>Salamandroidea</taxon>
        <taxon>Salamandridae</taxon>
        <taxon>Pleurodelinae</taxon>
        <taxon>Pleurodeles</taxon>
    </lineage>
</organism>